<dbReference type="PROSITE" id="PS50011">
    <property type="entry name" value="PROTEIN_KINASE_DOM"/>
    <property type="match status" value="1"/>
</dbReference>
<evidence type="ECO:0000259" key="7">
    <source>
        <dbReference type="PROSITE" id="PS50011"/>
    </source>
</evidence>
<dbReference type="InterPro" id="IPR000719">
    <property type="entry name" value="Prot_kinase_dom"/>
</dbReference>
<evidence type="ECO:0000256" key="2">
    <source>
        <dbReference type="ARBA" id="ARBA00022454"/>
    </source>
</evidence>
<keyword evidence="3" id="KW-0995">Kinetochore</keyword>
<accession>A0A915DEF3</accession>
<keyword evidence="4" id="KW-0137">Centromere</keyword>
<keyword evidence="5" id="KW-0547">Nucleotide-binding</keyword>
<dbReference type="InterPro" id="IPR011009">
    <property type="entry name" value="Kinase-like_dom_sf"/>
</dbReference>
<dbReference type="Gene3D" id="1.10.510.10">
    <property type="entry name" value="Transferase(Phosphotransferase) domain 1"/>
    <property type="match status" value="1"/>
</dbReference>
<feature type="region of interest" description="Disordered" evidence="6">
    <location>
        <begin position="183"/>
        <end position="205"/>
    </location>
</feature>
<organism evidence="8 9">
    <name type="scientific">Ditylenchus dipsaci</name>
    <dbReference type="NCBI Taxonomy" id="166011"/>
    <lineage>
        <taxon>Eukaryota</taxon>
        <taxon>Metazoa</taxon>
        <taxon>Ecdysozoa</taxon>
        <taxon>Nematoda</taxon>
        <taxon>Chromadorea</taxon>
        <taxon>Rhabditida</taxon>
        <taxon>Tylenchina</taxon>
        <taxon>Tylenchomorpha</taxon>
        <taxon>Sphaerularioidea</taxon>
        <taxon>Anguinidae</taxon>
        <taxon>Anguininae</taxon>
        <taxon>Ditylenchus</taxon>
    </lineage>
</organism>
<feature type="domain" description="Protein kinase" evidence="7">
    <location>
        <begin position="534"/>
        <end position="631"/>
    </location>
</feature>
<dbReference type="PANTHER" id="PTHR14030">
    <property type="entry name" value="MITOTIC CHECKPOINT SERINE/THREONINE-PROTEIN KINASE BUB1"/>
    <property type="match status" value="1"/>
</dbReference>
<dbReference type="PANTHER" id="PTHR14030:SF4">
    <property type="entry name" value="BUB1 KINASE, ISOFORM A-RELATED"/>
    <property type="match status" value="1"/>
</dbReference>
<dbReference type="GO" id="GO:0004672">
    <property type="term" value="F:protein kinase activity"/>
    <property type="evidence" value="ECO:0007669"/>
    <property type="project" value="InterPro"/>
</dbReference>
<dbReference type="GO" id="GO:0007094">
    <property type="term" value="P:mitotic spindle assembly checkpoint signaling"/>
    <property type="evidence" value="ECO:0007669"/>
    <property type="project" value="InterPro"/>
</dbReference>
<evidence type="ECO:0000256" key="5">
    <source>
        <dbReference type="PROSITE-ProRule" id="PRU10141"/>
    </source>
</evidence>
<dbReference type="GO" id="GO:0005634">
    <property type="term" value="C:nucleus"/>
    <property type="evidence" value="ECO:0007669"/>
    <property type="project" value="TreeGrafter"/>
</dbReference>
<dbReference type="GO" id="GO:0051754">
    <property type="term" value="P:meiotic sister chromatid cohesion, centromeric"/>
    <property type="evidence" value="ECO:0007669"/>
    <property type="project" value="TreeGrafter"/>
</dbReference>
<reference evidence="9" key="1">
    <citation type="submission" date="2022-11" db="UniProtKB">
        <authorList>
            <consortium name="WormBaseParasite"/>
        </authorList>
    </citation>
    <scope>IDENTIFICATION</scope>
</reference>
<dbReference type="InterPro" id="IPR017441">
    <property type="entry name" value="Protein_kinase_ATP_BS"/>
</dbReference>
<evidence type="ECO:0000313" key="8">
    <source>
        <dbReference type="Proteomes" id="UP000887574"/>
    </source>
</evidence>
<evidence type="ECO:0000313" key="9">
    <source>
        <dbReference type="WBParaSite" id="jg19058"/>
    </source>
</evidence>
<comment type="subcellular location">
    <subcellularLocation>
        <location evidence="1">Chromosome</location>
        <location evidence="1">Centromere</location>
        <location evidence="1">Kinetochore</location>
    </subcellularLocation>
</comment>
<sequence>MAKSSNGFVGEQYRRILAMYSEIPSFNGLERRFYYAYSQIKLIEECLTDSETKSSLVKQLVSWALQEFNVSDFKSDIRMLYLWKLLGKYSVEYKMEGVMEKLNDLGFFKTKPEFYLAWAEHWTTQGNRTKVDSILKLCSDNCKLNSNQLSDLFGHLLTKFSHKNDGDTVALINLLQKEKVAESSSSSVRVQQPNSATKQPSKVVEDTTTTLSTRLYKNAIDVFANTLPYAEAGAPSSDTHKTMTAEPETGNTLTYTTANPNQAMLQVVSSSSKQSLATQRVKNDIIKLGDSPLAKKTRKSIQQQLSFNEENLMNNSSKEGERSFDMCVKRTPPDFMTDDVTVAGYHGKFACSLATSTPQRGGCSMAPGLNLFSPTTIDGDGFFGEEQQKSDQVKLFNVQPSGSTLHKRLSLSKNEADRIMAGAQQDVASVTSSTEKERCYALKSVDKSKSVRRVYEDILKWSDAENKENEGLNETTGNGNGREMITGTVNPWDDEERNKILKHAPLMVEYHDFLDRRCPKIELNRKIELSGEYFQIQKLLGEGGFAKVYKASTDDNKHYAIKYEIPPCPWEFYICASLRSRINPIYLPFVMEIRDAFIFSNASAIVYDFYPLGTLLDMSNAIKKTTTSLAA</sequence>
<dbReference type="Gene3D" id="1.25.40.430">
    <property type="match status" value="1"/>
</dbReference>
<keyword evidence="8" id="KW-1185">Reference proteome</keyword>
<dbReference type="WBParaSite" id="jg19058">
    <property type="protein sequence ID" value="jg19058"/>
    <property type="gene ID" value="jg19058"/>
</dbReference>
<dbReference type="GO" id="GO:0000776">
    <property type="term" value="C:kinetochore"/>
    <property type="evidence" value="ECO:0007669"/>
    <property type="project" value="UniProtKB-KW"/>
</dbReference>
<evidence type="ECO:0000256" key="1">
    <source>
        <dbReference type="ARBA" id="ARBA00004629"/>
    </source>
</evidence>
<name>A0A915DEF3_9BILA</name>
<keyword evidence="2" id="KW-0158">Chromosome</keyword>
<dbReference type="Proteomes" id="UP000887574">
    <property type="component" value="Unplaced"/>
</dbReference>
<feature type="compositionally biased region" description="Polar residues" evidence="6">
    <location>
        <begin position="188"/>
        <end position="205"/>
    </location>
</feature>
<dbReference type="AlphaFoldDB" id="A0A915DEF3"/>
<dbReference type="SUPFAM" id="SSF56112">
    <property type="entry name" value="Protein kinase-like (PK-like)"/>
    <property type="match status" value="1"/>
</dbReference>
<dbReference type="InterPro" id="IPR015661">
    <property type="entry name" value="Bub1/Mad3"/>
</dbReference>
<proteinExistence type="predicted"/>
<dbReference type="GO" id="GO:0032991">
    <property type="term" value="C:protein-containing complex"/>
    <property type="evidence" value="ECO:0007669"/>
    <property type="project" value="UniProtKB-ARBA"/>
</dbReference>
<protein>
    <submittedName>
        <fullName evidence="9">Protein kinase domain-containing protein</fullName>
    </submittedName>
</protein>
<keyword evidence="5" id="KW-0067">ATP-binding</keyword>
<evidence type="ECO:0000256" key="4">
    <source>
        <dbReference type="ARBA" id="ARBA00023328"/>
    </source>
</evidence>
<feature type="binding site" evidence="5">
    <location>
        <position position="562"/>
    </location>
    <ligand>
        <name>ATP</name>
        <dbReference type="ChEBI" id="CHEBI:30616"/>
    </ligand>
</feature>
<evidence type="ECO:0000256" key="3">
    <source>
        <dbReference type="ARBA" id="ARBA00022838"/>
    </source>
</evidence>
<dbReference type="PROSITE" id="PS00107">
    <property type="entry name" value="PROTEIN_KINASE_ATP"/>
    <property type="match status" value="1"/>
</dbReference>
<evidence type="ECO:0000256" key="6">
    <source>
        <dbReference type="SAM" id="MobiDB-lite"/>
    </source>
</evidence>
<dbReference type="GO" id="GO:0005524">
    <property type="term" value="F:ATP binding"/>
    <property type="evidence" value="ECO:0007669"/>
    <property type="project" value="UniProtKB-UniRule"/>
</dbReference>